<name>F2ND23_DESAR</name>
<dbReference type="KEGG" id="dao:Desac_1757"/>
<reference evidence="2" key="2">
    <citation type="submission" date="2011-03" db="EMBL/GenBank/DDBJ databases">
        <title>The complete genome of Desulfobacca acetoxidans DSM 11109.</title>
        <authorList>
            <consortium name="US DOE Joint Genome Institute (JGI-PGF)"/>
            <person name="Lucas S."/>
            <person name="Copeland A."/>
            <person name="Lapidus A."/>
            <person name="Bruce D."/>
            <person name="Goodwin L."/>
            <person name="Pitluck S."/>
            <person name="Peters L."/>
            <person name="Kyrpides N."/>
            <person name="Mavromatis K."/>
            <person name="Ivanova N."/>
            <person name="Ovchinnikova G."/>
            <person name="Teshima H."/>
            <person name="Detter J.C."/>
            <person name="Han C."/>
            <person name="Land M."/>
            <person name="Hauser L."/>
            <person name="Markowitz V."/>
            <person name="Cheng J.-F."/>
            <person name="Hugenholtz P."/>
            <person name="Woyke T."/>
            <person name="Wu D."/>
            <person name="Spring S."/>
            <person name="Schueler E."/>
            <person name="Brambilla E."/>
            <person name="Klenk H.-P."/>
            <person name="Eisen J.A."/>
        </authorList>
    </citation>
    <scope>NUCLEOTIDE SEQUENCE [LARGE SCALE GENOMIC DNA]</scope>
    <source>
        <strain evidence="2">ATCC 700848 / DSM 11109 / ASRB2</strain>
    </source>
</reference>
<evidence type="ECO:0000313" key="2">
    <source>
        <dbReference type="Proteomes" id="UP000000483"/>
    </source>
</evidence>
<dbReference type="HOGENOM" id="CLU_100182_1_0_7"/>
<dbReference type="EMBL" id="CP002629">
    <property type="protein sequence ID" value="AEB09597.1"/>
    <property type="molecule type" value="Genomic_DNA"/>
</dbReference>
<protein>
    <recommendedName>
        <fullName evidence="3">YkgJ family cysteine cluster protein</fullName>
    </recommendedName>
</protein>
<organism evidence="1 2">
    <name type="scientific">Desulfobacca acetoxidans (strain ATCC 700848 / DSM 11109 / ASRB2)</name>
    <dbReference type="NCBI Taxonomy" id="880072"/>
    <lineage>
        <taxon>Bacteria</taxon>
        <taxon>Pseudomonadati</taxon>
        <taxon>Thermodesulfobacteriota</taxon>
        <taxon>Desulfobaccia</taxon>
        <taxon>Desulfobaccales</taxon>
        <taxon>Desulfobaccaceae</taxon>
        <taxon>Desulfobacca</taxon>
    </lineage>
</organism>
<reference evidence="1 2" key="1">
    <citation type="journal article" date="2011" name="Stand. Genomic Sci.">
        <title>Complete genome sequence of the acetate-degrading sulfate reducer Desulfobacca acetoxidans type strain (ASRB2).</title>
        <authorList>
            <person name="Goker M."/>
            <person name="Teshima H."/>
            <person name="Lapidus A."/>
            <person name="Nolan M."/>
            <person name="Lucas S."/>
            <person name="Hammon N."/>
            <person name="Deshpande S."/>
            <person name="Cheng J.F."/>
            <person name="Tapia R."/>
            <person name="Han C."/>
            <person name="Goodwin L."/>
            <person name="Pitluck S."/>
            <person name="Huntemann M."/>
            <person name="Liolios K."/>
            <person name="Ivanova N."/>
            <person name="Pagani I."/>
            <person name="Mavromatis K."/>
            <person name="Ovchinikova G."/>
            <person name="Pati A."/>
            <person name="Chen A."/>
            <person name="Palaniappan K."/>
            <person name="Land M."/>
            <person name="Hauser L."/>
            <person name="Brambilla E.M."/>
            <person name="Rohde M."/>
            <person name="Spring S."/>
            <person name="Detter J.C."/>
            <person name="Woyke T."/>
            <person name="Bristow J."/>
            <person name="Eisen J.A."/>
            <person name="Markowitz V."/>
            <person name="Hugenholtz P."/>
            <person name="Kyrpides N.C."/>
            <person name="Klenk H.P."/>
        </authorList>
    </citation>
    <scope>NUCLEOTIDE SEQUENCE [LARGE SCALE GENOMIC DNA]</scope>
    <source>
        <strain evidence="2">ATCC 700848 / DSM 11109 / ASRB2</strain>
    </source>
</reference>
<keyword evidence="2" id="KW-1185">Reference proteome</keyword>
<sequence>MFRGAQDHFLDQELAHSFAQIVIGLFEEEASVDRIYEIARTAFEWGDFFIEAVEANTSLPRQLACQPGCSCCCHNQVELTPPEAILLGGHLAQRCSPAYLSNLLELAAQSLDKRAGMTKIQVAARRRELPCPLLLDDNCSVYEVRPLMCRAMHSLDAAACRQELTDPKVNRVEFYRHRHSIFLSLSRGLIDGCRTLGYQTGPLDLSQALQDYFSQPDLAEAWLLGGQVFRTGQARK</sequence>
<evidence type="ECO:0008006" key="3">
    <source>
        <dbReference type="Google" id="ProtNLM"/>
    </source>
</evidence>
<dbReference type="STRING" id="880072.Desac_1757"/>
<dbReference type="Proteomes" id="UP000000483">
    <property type="component" value="Chromosome"/>
</dbReference>
<dbReference type="AlphaFoldDB" id="F2ND23"/>
<dbReference type="OrthoDB" id="9810361at2"/>
<evidence type="ECO:0000313" key="1">
    <source>
        <dbReference type="EMBL" id="AEB09597.1"/>
    </source>
</evidence>
<dbReference type="eggNOG" id="COG0727">
    <property type="taxonomic scope" value="Bacteria"/>
</dbReference>
<gene>
    <name evidence="1" type="ordered locus">Desac_1757</name>
</gene>
<accession>F2ND23</accession>
<dbReference type="RefSeq" id="WP_013706707.1">
    <property type="nucleotide sequence ID" value="NC_015388.1"/>
</dbReference>
<proteinExistence type="predicted"/>